<reference evidence="3" key="1">
    <citation type="journal article" date="2020" name="Microorganisms">
        <title>Complete Genome of a Member of a New Bacterial Lineage in the Microgenomates Group Reveals an Unusual Nucleotide Composition Disparity Between Two Strands of DNA and Limited Metabolic Potential.</title>
        <authorList>
            <person name="Kadnikov V.V."/>
            <person name="Mardanov A.V."/>
            <person name="Beletsky A.V."/>
            <person name="Karnachuk O.V."/>
            <person name="Ravin N.V."/>
        </authorList>
    </citation>
    <scope>NUCLEOTIDE SEQUENCE [LARGE SCALE GENOMIC DNA]</scope>
</reference>
<evidence type="ECO:0000313" key="2">
    <source>
        <dbReference type="EMBL" id="QHO63549.1"/>
    </source>
</evidence>
<dbReference type="Proteomes" id="UP000463983">
    <property type="component" value="Chromosome"/>
</dbReference>
<dbReference type="KEGG" id="caqa:MICH65_0568"/>
<accession>A0A857N864</accession>
<sequence>MLVVILLATLSLAVAVQPAQAATCFSGQGFGWRDGHHYVWFVVNMSANNWEVTEPWYVPNANLWAYPDGNGYAEAGFPWIDGVPIPFSPGVYQLCRWS</sequence>
<gene>
    <name evidence="2" type="ORF">MICH65_0568</name>
</gene>
<feature type="chain" id="PRO_5032563276" evidence="1">
    <location>
        <begin position="22"/>
        <end position="98"/>
    </location>
</feature>
<name>A0A857N864_9BACT</name>
<feature type="signal peptide" evidence="1">
    <location>
        <begin position="1"/>
        <end position="21"/>
    </location>
</feature>
<evidence type="ECO:0000313" key="3">
    <source>
        <dbReference type="Proteomes" id="UP000463983"/>
    </source>
</evidence>
<protein>
    <submittedName>
        <fullName evidence="2">Uncharacterized protein</fullName>
    </submittedName>
</protein>
<proteinExistence type="predicted"/>
<dbReference type="AlphaFoldDB" id="A0A857N864"/>
<keyword evidence="3" id="KW-1185">Reference proteome</keyword>
<keyword evidence="1" id="KW-0732">Signal</keyword>
<organism evidence="2 3">
    <name type="scientific">Candidatus Chazhemtobacterium aquaticus</name>
    <dbReference type="NCBI Taxonomy" id="2715735"/>
    <lineage>
        <taxon>Bacteria</taxon>
        <taxon>Candidatus Chazhemtobacteraceae</taxon>
        <taxon>Candidatus Chazhemtobacterium</taxon>
    </lineage>
</organism>
<dbReference type="EMBL" id="CP047901">
    <property type="protein sequence ID" value="QHO63549.1"/>
    <property type="molecule type" value="Genomic_DNA"/>
</dbReference>
<evidence type="ECO:0000256" key="1">
    <source>
        <dbReference type="SAM" id="SignalP"/>
    </source>
</evidence>